<dbReference type="Pfam" id="PF00550">
    <property type="entry name" value="PP-binding"/>
    <property type="match status" value="1"/>
</dbReference>
<evidence type="ECO:0000256" key="6">
    <source>
        <dbReference type="ARBA" id="ARBA00023098"/>
    </source>
</evidence>
<dbReference type="OrthoDB" id="9803968at2"/>
<evidence type="ECO:0000313" key="10">
    <source>
        <dbReference type="Proteomes" id="UP000245124"/>
    </source>
</evidence>
<evidence type="ECO:0000313" key="9">
    <source>
        <dbReference type="EMBL" id="GBG21445.1"/>
    </source>
</evidence>
<evidence type="ECO:0000256" key="5">
    <source>
        <dbReference type="ARBA" id="ARBA00022832"/>
    </source>
</evidence>
<dbReference type="SUPFAM" id="SSF56801">
    <property type="entry name" value="Acetyl-CoA synthetase-like"/>
    <property type="match status" value="1"/>
</dbReference>
<dbReference type="Proteomes" id="UP000245124">
    <property type="component" value="Unassembled WGS sequence"/>
</dbReference>
<keyword evidence="3" id="KW-0597">Phosphoprotein</keyword>
<dbReference type="Gene3D" id="3.30.300.30">
    <property type="match status" value="1"/>
</dbReference>
<sequence length="715" mass="79176">MIHNLFSPSSVQEATLIHLLNYRALKQPNQVPYTFLVDGEAEKVSFTYAELDQKARKLAALLQSRKAFGARALLFYTPGLEFIVAFFGCLYAGVIAVPVYPPQGKQRMTRVKAIASDAQATFALSTTSLITNSAQSIEQEAELVALQWIATDEISNNLPDDWFLPEINYDSLALLQYTSGTTGKPKGVMVSHGNLLHNSYLIYKSFEHTANSRGVIWLPPYHDMGLIGGVLQPVYGGCSVILMSPESFIQKPFRWLKAISDYQATTSGGPNFAYDLCIEKITPEQRQELDLSRWEVAFNGAEPVRAETIEKFATTFAECGFRRSAFYPCYGMAETTLIVSGGLKAAVPIIRFVQDQALKQNLIVDATSKTENVIAIVGVGNSTPNQKIAIVPCTAPSGSIANTESLTQCPDGQVGEIWVAGSSVTIGYWNKPDETQQIFHAQLQDPKEGSYLRTGDLGFLLNGELFVTGRLKDMIIIRGQNYYPQDIELTVENSHPALRPHCGAAFSLEVAGVEQLVIVQEVKRTYLRNLDALEVIKAIRQAVSEEYQLQVYAIALLKTATIPKTPSNKIQRQACRIGFLNGNLDIVGDWTANLAQIDLLKLQTEVKELREQTHNSDVNHSEKLAFTEAEIQNWLISHLALYLKLPPDQIDIQESFTSYGLDSAVSVSMTNELGQWIGLELAITLFWEYPNIKILAQYLAKESQSLVLLASLDSV</sequence>
<dbReference type="CDD" id="cd05931">
    <property type="entry name" value="FAAL"/>
    <property type="match status" value="1"/>
</dbReference>
<evidence type="ECO:0000256" key="1">
    <source>
        <dbReference type="ARBA" id="ARBA00006432"/>
    </source>
</evidence>
<dbReference type="SMART" id="SM00823">
    <property type="entry name" value="PKS_PP"/>
    <property type="match status" value="1"/>
</dbReference>
<dbReference type="InterPro" id="IPR000873">
    <property type="entry name" value="AMP-dep_synth/lig_dom"/>
</dbReference>
<keyword evidence="7" id="KW-0472">Membrane</keyword>
<evidence type="ECO:0000259" key="8">
    <source>
        <dbReference type="PROSITE" id="PS50075"/>
    </source>
</evidence>
<dbReference type="FunFam" id="3.40.50.12780:FF:000013">
    <property type="entry name" value="Long-chain-fatty-acid--AMP ligase FadD32"/>
    <property type="match status" value="1"/>
</dbReference>
<proteinExistence type="inferred from homology"/>
<dbReference type="Gene3D" id="1.10.1200.10">
    <property type="entry name" value="ACP-like"/>
    <property type="match status" value="1"/>
</dbReference>
<dbReference type="InterPro" id="IPR036736">
    <property type="entry name" value="ACP-like_sf"/>
</dbReference>
<organism evidence="9 10">
    <name type="scientific">Nostoc commune NIES-4072</name>
    <dbReference type="NCBI Taxonomy" id="2005467"/>
    <lineage>
        <taxon>Bacteria</taxon>
        <taxon>Bacillati</taxon>
        <taxon>Cyanobacteriota</taxon>
        <taxon>Cyanophyceae</taxon>
        <taxon>Nostocales</taxon>
        <taxon>Nostocaceae</taxon>
        <taxon>Nostoc</taxon>
    </lineage>
</organism>
<dbReference type="InterPro" id="IPR045851">
    <property type="entry name" value="AMP-bd_C_sf"/>
</dbReference>
<dbReference type="SMART" id="SM01294">
    <property type="entry name" value="PKS_PP_betabranch"/>
    <property type="match status" value="1"/>
</dbReference>
<dbReference type="PROSITE" id="PS50075">
    <property type="entry name" value="CARRIER"/>
    <property type="match status" value="1"/>
</dbReference>
<dbReference type="EMBL" id="BDUD01000001">
    <property type="protein sequence ID" value="GBG21445.1"/>
    <property type="molecule type" value="Genomic_DNA"/>
</dbReference>
<dbReference type="GO" id="GO:0006633">
    <property type="term" value="P:fatty acid biosynthetic process"/>
    <property type="evidence" value="ECO:0007669"/>
    <property type="project" value="TreeGrafter"/>
</dbReference>
<keyword evidence="2" id="KW-0596">Phosphopantetheine</keyword>
<feature type="domain" description="Carrier" evidence="8">
    <location>
        <begin position="629"/>
        <end position="703"/>
    </location>
</feature>
<evidence type="ECO:0000256" key="4">
    <source>
        <dbReference type="ARBA" id="ARBA00022598"/>
    </source>
</evidence>
<dbReference type="GO" id="GO:0070566">
    <property type="term" value="F:adenylyltransferase activity"/>
    <property type="evidence" value="ECO:0007669"/>
    <property type="project" value="TreeGrafter"/>
</dbReference>
<dbReference type="AlphaFoldDB" id="A0A2R5FT11"/>
<dbReference type="PROSITE" id="PS00455">
    <property type="entry name" value="AMP_BINDING"/>
    <property type="match status" value="1"/>
</dbReference>
<keyword evidence="5" id="KW-0276">Fatty acid metabolism</keyword>
<evidence type="ECO:0000256" key="3">
    <source>
        <dbReference type="ARBA" id="ARBA00022553"/>
    </source>
</evidence>
<dbReference type="InterPro" id="IPR040097">
    <property type="entry name" value="FAAL/FAAC"/>
</dbReference>
<dbReference type="RefSeq" id="WP_109011343.1">
    <property type="nucleotide sequence ID" value="NZ_BDUD01000001.1"/>
</dbReference>
<dbReference type="InterPro" id="IPR025110">
    <property type="entry name" value="AMP-bd_C"/>
</dbReference>
<keyword evidence="7" id="KW-1133">Transmembrane helix</keyword>
<dbReference type="InterPro" id="IPR009081">
    <property type="entry name" value="PP-bd_ACP"/>
</dbReference>
<accession>A0A2R5FT11</accession>
<dbReference type="Pfam" id="PF00501">
    <property type="entry name" value="AMP-binding"/>
    <property type="match status" value="1"/>
</dbReference>
<keyword evidence="7" id="KW-0812">Transmembrane</keyword>
<gene>
    <name evidence="9" type="ORF">NIES4072_51290</name>
</gene>
<feature type="transmembrane region" description="Helical" evidence="7">
    <location>
        <begin position="73"/>
        <end position="100"/>
    </location>
</feature>
<dbReference type="GO" id="GO:0071766">
    <property type="term" value="P:Actinobacterium-type cell wall biogenesis"/>
    <property type="evidence" value="ECO:0007669"/>
    <property type="project" value="UniProtKB-ARBA"/>
</dbReference>
<dbReference type="GO" id="GO:0005886">
    <property type="term" value="C:plasma membrane"/>
    <property type="evidence" value="ECO:0007669"/>
    <property type="project" value="TreeGrafter"/>
</dbReference>
<dbReference type="InterPro" id="IPR020806">
    <property type="entry name" value="PKS_PP-bd"/>
</dbReference>
<evidence type="ECO:0000256" key="2">
    <source>
        <dbReference type="ARBA" id="ARBA00022450"/>
    </source>
</evidence>
<dbReference type="InterPro" id="IPR042099">
    <property type="entry name" value="ANL_N_sf"/>
</dbReference>
<dbReference type="InterPro" id="IPR020845">
    <property type="entry name" value="AMP-binding_CS"/>
</dbReference>
<dbReference type="GO" id="GO:0016874">
    <property type="term" value="F:ligase activity"/>
    <property type="evidence" value="ECO:0007669"/>
    <property type="project" value="UniProtKB-KW"/>
</dbReference>
<dbReference type="PANTHER" id="PTHR22754">
    <property type="entry name" value="DISCO-INTERACTING PROTEIN 2 DIP2 -RELATED"/>
    <property type="match status" value="1"/>
</dbReference>
<comment type="caution">
    <text evidence="9">The sequence shown here is derived from an EMBL/GenBank/DDBJ whole genome shotgun (WGS) entry which is preliminary data.</text>
</comment>
<comment type="similarity">
    <text evidence="1">Belongs to the ATP-dependent AMP-binding enzyme family.</text>
</comment>
<dbReference type="Pfam" id="PF23024">
    <property type="entry name" value="AMP-dom_DIP2-like"/>
    <property type="match status" value="1"/>
</dbReference>
<dbReference type="GO" id="GO:0031177">
    <property type="term" value="F:phosphopantetheine binding"/>
    <property type="evidence" value="ECO:0007669"/>
    <property type="project" value="InterPro"/>
</dbReference>
<protein>
    <submittedName>
        <fullName evidence="9">Beta-ketoacyl synthase</fullName>
    </submittedName>
</protein>
<keyword evidence="6" id="KW-0443">Lipid metabolism</keyword>
<dbReference type="SUPFAM" id="SSF47336">
    <property type="entry name" value="ACP-like"/>
    <property type="match status" value="1"/>
</dbReference>
<keyword evidence="4" id="KW-0436">Ligase</keyword>
<dbReference type="Gene3D" id="3.40.50.12780">
    <property type="entry name" value="N-terminal domain of ligase-like"/>
    <property type="match status" value="1"/>
</dbReference>
<reference evidence="9 10" key="1">
    <citation type="submission" date="2017-06" db="EMBL/GenBank/DDBJ databases">
        <title>Genome sequencing of cyanobaciteial culture collection at National Institute for Environmental Studies (NIES).</title>
        <authorList>
            <person name="Hirose Y."/>
            <person name="Shimura Y."/>
            <person name="Fujisawa T."/>
            <person name="Nakamura Y."/>
            <person name="Kawachi M."/>
        </authorList>
    </citation>
    <scope>NUCLEOTIDE SEQUENCE [LARGE SCALE GENOMIC DNA]</scope>
    <source>
        <strain evidence="9 10">NIES-4072</strain>
    </source>
</reference>
<keyword evidence="10" id="KW-1185">Reference proteome</keyword>
<evidence type="ECO:0000256" key="7">
    <source>
        <dbReference type="SAM" id="Phobius"/>
    </source>
</evidence>
<name>A0A2R5FT11_NOSCO</name>
<dbReference type="PANTHER" id="PTHR22754:SF32">
    <property type="entry name" value="DISCO-INTERACTING PROTEIN 2"/>
    <property type="match status" value="1"/>
</dbReference>